<gene>
    <name evidence="1" type="ORF">INT44_002189</name>
</gene>
<dbReference type="PANTHER" id="PTHR46191:SF2">
    <property type="entry name" value="HALOACID DEHALOGENASE-LIKE HYDROLASE DOMAIN-CONTAINING PROTEIN 3"/>
    <property type="match status" value="1"/>
</dbReference>
<dbReference type="SUPFAM" id="SSF56784">
    <property type="entry name" value="HAD-like"/>
    <property type="match status" value="1"/>
</dbReference>
<dbReference type="Gene3D" id="1.10.150.720">
    <property type="entry name" value="Haloacid dehalogenase-like hydrolase"/>
    <property type="match status" value="1"/>
</dbReference>
<dbReference type="EMBL" id="JAEPRA010000005">
    <property type="protein sequence ID" value="KAG2185398.1"/>
    <property type="molecule type" value="Genomic_DNA"/>
</dbReference>
<dbReference type="InterPro" id="IPR006439">
    <property type="entry name" value="HAD-SF_hydro_IA"/>
</dbReference>
<dbReference type="OrthoDB" id="444127at2759"/>
<dbReference type="SFLD" id="SFLDS00003">
    <property type="entry name" value="Haloacid_Dehalogenase"/>
    <property type="match status" value="1"/>
</dbReference>
<accession>A0A8H7Q506</accession>
<dbReference type="Gene3D" id="3.40.50.1000">
    <property type="entry name" value="HAD superfamily/HAD-like"/>
    <property type="match status" value="1"/>
</dbReference>
<protein>
    <recommendedName>
        <fullName evidence="3">Haloacid dehalogenase-like hydrolase domain-containing protein 3</fullName>
    </recommendedName>
</protein>
<comment type="caution">
    <text evidence="1">The sequence shown here is derived from an EMBL/GenBank/DDBJ whole genome shotgun (WGS) entry which is preliminary data.</text>
</comment>
<evidence type="ECO:0008006" key="3">
    <source>
        <dbReference type="Google" id="ProtNLM"/>
    </source>
</evidence>
<dbReference type="InterPro" id="IPR044924">
    <property type="entry name" value="HAD-SF_hydro_IA_REG-2-like_cap"/>
</dbReference>
<dbReference type="InterPro" id="IPR036412">
    <property type="entry name" value="HAD-like_sf"/>
</dbReference>
<dbReference type="CDD" id="cd16415">
    <property type="entry name" value="HAD_dREG-2_like"/>
    <property type="match status" value="1"/>
</dbReference>
<organism evidence="1 2">
    <name type="scientific">Umbelopsis vinacea</name>
    <dbReference type="NCBI Taxonomy" id="44442"/>
    <lineage>
        <taxon>Eukaryota</taxon>
        <taxon>Fungi</taxon>
        <taxon>Fungi incertae sedis</taxon>
        <taxon>Mucoromycota</taxon>
        <taxon>Mucoromycotina</taxon>
        <taxon>Umbelopsidomycetes</taxon>
        <taxon>Umbelopsidales</taxon>
        <taxon>Umbelopsidaceae</taxon>
        <taxon>Umbelopsis</taxon>
    </lineage>
</organism>
<dbReference type="NCBIfam" id="TIGR01549">
    <property type="entry name" value="HAD-SF-IA-v1"/>
    <property type="match status" value="1"/>
</dbReference>
<dbReference type="InterPro" id="IPR023214">
    <property type="entry name" value="HAD_sf"/>
</dbReference>
<proteinExistence type="predicted"/>
<dbReference type="SFLD" id="SFLDG01129">
    <property type="entry name" value="C1.5:_HAD__Beta-PGM__Phosphata"/>
    <property type="match status" value="1"/>
</dbReference>
<dbReference type="Proteomes" id="UP000612746">
    <property type="component" value="Unassembled WGS sequence"/>
</dbReference>
<dbReference type="PRINTS" id="PR00413">
    <property type="entry name" value="HADHALOGNASE"/>
</dbReference>
<evidence type="ECO:0000313" key="2">
    <source>
        <dbReference type="Proteomes" id="UP000612746"/>
    </source>
</evidence>
<dbReference type="GO" id="GO:0016791">
    <property type="term" value="F:phosphatase activity"/>
    <property type="evidence" value="ECO:0007669"/>
    <property type="project" value="UniProtKB-ARBA"/>
</dbReference>
<evidence type="ECO:0000313" key="1">
    <source>
        <dbReference type="EMBL" id="KAG2185398.1"/>
    </source>
</evidence>
<dbReference type="PANTHER" id="PTHR46191">
    <property type="match status" value="1"/>
</dbReference>
<dbReference type="InterPro" id="IPR051828">
    <property type="entry name" value="HAD-like_hydrolase_domain"/>
</dbReference>
<keyword evidence="2" id="KW-1185">Reference proteome</keyword>
<name>A0A8H7Q506_9FUNG</name>
<dbReference type="InterPro" id="IPR011949">
    <property type="entry name" value="HAD-SF_hydro_IA_REG-2-like"/>
</dbReference>
<reference evidence="1" key="1">
    <citation type="submission" date="2020-12" db="EMBL/GenBank/DDBJ databases">
        <title>Metabolic potential, ecology and presence of endohyphal bacteria is reflected in genomic diversity of Mucoromycotina.</title>
        <authorList>
            <person name="Muszewska A."/>
            <person name="Okrasinska A."/>
            <person name="Steczkiewicz K."/>
            <person name="Drgas O."/>
            <person name="Orlowska M."/>
            <person name="Perlinska-Lenart U."/>
            <person name="Aleksandrzak-Piekarczyk T."/>
            <person name="Szatraj K."/>
            <person name="Zielenkiewicz U."/>
            <person name="Pilsyk S."/>
            <person name="Malc E."/>
            <person name="Mieczkowski P."/>
            <person name="Kruszewska J.S."/>
            <person name="Biernat P."/>
            <person name="Pawlowska J."/>
        </authorList>
    </citation>
    <scope>NUCLEOTIDE SEQUENCE</scope>
    <source>
        <strain evidence="1">WA0000051536</strain>
    </source>
</reference>
<dbReference type="Pfam" id="PF00702">
    <property type="entry name" value="Hydrolase"/>
    <property type="match status" value="1"/>
</dbReference>
<sequence length="252" mass="28612">MTSRIRLITFDAYNTVFKPRGGISAQYEMEARKFGINVSKEAISKSFRPALKTQVSKYPLYGLSQGLTPKIWWQDAMRSTFIGADLDEKFPALYETIWTRFTCADGYEVFSDVFDTLSELKSRKITLGVISNSDERVAQVLESLKLDSYFDFVLTSSMARCEKPARQIFDQALRLGSKSSLPIQASQALHIGDDLKSDYFGARDAGWHSLLLRRDKLSYEEPLTNLPSDSENLPVEITYMKELLGYIKPPNV</sequence>
<dbReference type="NCBIfam" id="TIGR02252">
    <property type="entry name" value="DREG-2"/>
    <property type="match status" value="1"/>
</dbReference>
<dbReference type="GO" id="GO:0005634">
    <property type="term" value="C:nucleus"/>
    <property type="evidence" value="ECO:0007669"/>
    <property type="project" value="TreeGrafter"/>
</dbReference>
<dbReference type="AlphaFoldDB" id="A0A8H7Q506"/>